<keyword evidence="4 7" id="KW-0812">Transmembrane</keyword>
<evidence type="ECO:0000256" key="5">
    <source>
        <dbReference type="ARBA" id="ARBA00022989"/>
    </source>
</evidence>
<dbReference type="EMBL" id="QRID01000004">
    <property type="protein sequence ID" value="RHG29700.1"/>
    <property type="molecule type" value="Genomic_DNA"/>
</dbReference>
<evidence type="ECO:0000256" key="2">
    <source>
        <dbReference type="ARBA" id="ARBA00022448"/>
    </source>
</evidence>
<dbReference type="Proteomes" id="UP000283513">
    <property type="component" value="Unassembled WGS sequence"/>
</dbReference>
<keyword evidence="5 7" id="KW-1133">Transmembrane helix</keyword>
<dbReference type="CDD" id="cd06261">
    <property type="entry name" value="TM_PBP2"/>
    <property type="match status" value="1"/>
</dbReference>
<feature type="domain" description="ABC transmembrane type-1" evidence="8">
    <location>
        <begin position="87"/>
        <end position="307"/>
    </location>
</feature>
<feature type="transmembrane region" description="Helical" evidence="7">
    <location>
        <begin position="86"/>
        <end position="115"/>
    </location>
</feature>
<dbReference type="GeneID" id="61433113"/>
<keyword evidence="2 7" id="KW-0813">Transport</keyword>
<dbReference type="PANTHER" id="PTHR43227:SF11">
    <property type="entry name" value="BLL4140 PROTEIN"/>
    <property type="match status" value="1"/>
</dbReference>
<dbReference type="GO" id="GO:0005886">
    <property type="term" value="C:plasma membrane"/>
    <property type="evidence" value="ECO:0007669"/>
    <property type="project" value="UniProtKB-SubCell"/>
</dbReference>
<dbReference type="RefSeq" id="WP_006856019.1">
    <property type="nucleotide sequence ID" value="NZ_CABIYH010000007.1"/>
</dbReference>
<dbReference type="EMBL" id="CYXZ01000007">
    <property type="protein sequence ID" value="CUM92441.1"/>
    <property type="molecule type" value="Genomic_DNA"/>
</dbReference>
<dbReference type="PANTHER" id="PTHR43227">
    <property type="entry name" value="BLL4140 PROTEIN"/>
    <property type="match status" value="1"/>
</dbReference>
<evidence type="ECO:0000313" key="14">
    <source>
        <dbReference type="Proteomes" id="UP000283513"/>
    </source>
</evidence>
<dbReference type="EMBL" id="QSFP01000026">
    <property type="protein sequence ID" value="RHA64858.1"/>
    <property type="molecule type" value="Genomic_DNA"/>
</dbReference>
<evidence type="ECO:0000256" key="4">
    <source>
        <dbReference type="ARBA" id="ARBA00022692"/>
    </source>
</evidence>
<reference evidence="14 15" key="2">
    <citation type="submission" date="2018-08" db="EMBL/GenBank/DDBJ databases">
        <title>A genome reference for cultivated species of the human gut microbiota.</title>
        <authorList>
            <person name="Zou Y."/>
            <person name="Xue W."/>
            <person name="Luo G."/>
        </authorList>
    </citation>
    <scope>NUCLEOTIDE SEQUENCE [LARGE SCALE GENOMIC DNA]</scope>
    <source>
        <strain evidence="12 15">AM22-21LB</strain>
        <strain evidence="11 14">AM37-1AC</strain>
        <strain evidence="10 16">AM43-11</strain>
    </source>
</reference>
<evidence type="ECO:0000313" key="9">
    <source>
        <dbReference type="EMBL" id="CUM92441.1"/>
    </source>
</evidence>
<keyword evidence="3" id="KW-1003">Cell membrane</keyword>
<dbReference type="Proteomes" id="UP000284465">
    <property type="component" value="Unassembled WGS sequence"/>
</dbReference>
<evidence type="ECO:0000313" key="13">
    <source>
        <dbReference type="Proteomes" id="UP000095350"/>
    </source>
</evidence>
<keyword evidence="6 7" id="KW-0472">Membrane</keyword>
<dbReference type="InterPro" id="IPR035906">
    <property type="entry name" value="MetI-like_sf"/>
</dbReference>
<dbReference type="EMBL" id="QSHO01000001">
    <property type="protein sequence ID" value="RHC20717.1"/>
    <property type="molecule type" value="Genomic_DNA"/>
</dbReference>
<evidence type="ECO:0000313" key="15">
    <source>
        <dbReference type="Proteomes" id="UP000284051"/>
    </source>
</evidence>
<dbReference type="InterPro" id="IPR000515">
    <property type="entry name" value="MetI-like"/>
</dbReference>
<dbReference type="Proteomes" id="UP000095350">
    <property type="component" value="Unassembled WGS sequence"/>
</dbReference>
<evidence type="ECO:0000313" key="12">
    <source>
        <dbReference type="EMBL" id="RHG29700.1"/>
    </source>
</evidence>
<feature type="transmembrane region" description="Helical" evidence="7">
    <location>
        <begin position="286"/>
        <end position="308"/>
    </location>
</feature>
<dbReference type="AlphaFoldDB" id="A0A173SPY7"/>
<gene>
    <name evidence="9" type="primary">ycjO_3</name>
    <name evidence="12" type="ORF">DW264_05760</name>
    <name evidence="11" type="ORF">DW856_00430</name>
    <name evidence="10" type="ORF">DW927_16650</name>
    <name evidence="9" type="ORF">ERS852572_01117</name>
</gene>
<evidence type="ECO:0000313" key="11">
    <source>
        <dbReference type="EMBL" id="RHC20717.1"/>
    </source>
</evidence>
<evidence type="ECO:0000259" key="8">
    <source>
        <dbReference type="PROSITE" id="PS50928"/>
    </source>
</evidence>
<protein>
    <submittedName>
        <fullName evidence="9">Inner membrane ABC transporter permease protein ycjO</fullName>
    </submittedName>
    <submittedName>
        <fullName evidence="10">Sugar ABC transporter permease</fullName>
    </submittedName>
</protein>
<dbReference type="InterPro" id="IPR050809">
    <property type="entry name" value="UgpAE/MalFG_permease"/>
</dbReference>
<name>A0A173SPY7_9FIRM</name>
<evidence type="ECO:0000256" key="7">
    <source>
        <dbReference type="RuleBase" id="RU363032"/>
    </source>
</evidence>
<feature type="transmembrane region" description="Helical" evidence="7">
    <location>
        <begin position="226"/>
        <end position="245"/>
    </location>
</feature>
<dbReference type="PROSITE" id="PS50928">
    <property type="entry name" value="ABC_TM1"/>
    <property type="match status" value="1"/>
</dbReference>
<organism evidence="9 13">
    <name type="scientific">Roseburia intestinalis</name>
    <dbReference type="NCBI Taxonomy" id="166486"/>
    <lineage>
        <taxon>Bacteria</taxon>
        <taxon>Bacillati</taxon>
        <taxon>Bacillota</taxon>
        <taxon>Clostridia</taxon>
        <taxon>Lachnospirales</taxon>
        <taxon>Lachnospiraceae</taxon>
        <taxon>Roseburia</taxon>
    </lineage>
</organism>
<reference evidence="9 13" key="1">
    <citation type="submission" date="2015-09" db="EMBL/GenBank/DDBJ databases">
        <authorList>
            <consortium name="Pathogen Informatics"/>
        </authorList>
    </citation>
    <scope>NUCLEOTIDE SEQUENCE [LARGE SCALE GENOMIC DNA]</scope>
    <source>
        <strain evidence="9 13">2789STDY5834960</strain>
    </source>
</reference>
<evidence type="ECO:0000256" key="6">
    <source>
        <dbReference type="ARBA" id="ARBA00023136"/>
    </source>
</evidence>
<evidence type="ECO:0000256" key="1">
    <source>
        <dbReference type="ARBA" id="ARBA00004651"/>
    </source>
</evidence>
<proteinExistence type="inferred from homology"/>
<comment type="similarity">
    <text evidence="7">Belongs to the binding-protein-dependent transport system permease family.</text>
</comment>
<dbReference type="GO" id="GO:0055085">
    <property type="term" value="P:transmembrane transport"/>
    <property type="evidence" value="ECO:0007669"/>
    <property type="project" value="InterPro"/>
</dbReference>
<feature type="transmembrane region" description="Helical" evidence="7">
    <location>
        <begin position="31"/>
        <end position="50"/>
    </location>
</feature>
<evidence type="ECO:0000313" key="10">
    <source>
        <dbReference type="EMBL" id="RHA64858.1"/>
    </source>
</evidence>
<dbReference type="OrthoDB" id="2637002at2"/>
<dbReference type="Pfam" id="PF00528">
    <property type="entry name" value="BPD_transp_1"/>
    <property type="match status" value="1"/>
</dbReference>
<dbReference type="STRING" id="166486.ERS852572_01117"/>
<dbReference type="Gene3D" id="1.10.3720.10">
    <property type="entry name" value="MetI-like"/>
    <property type="match status" value="1"/>
</dbReference>
<dbReference type="SUPFAM" id="SSF161098">
    <property type="entry name" value="MetI-like"/>
    <property type="match status" value="1"/>
</dbReference>
<comment type="subcellular location">
    <subcellularLocation>
        <location evidence="1 7">Cell membrane</location>
        <topology evidence="1 7">Multi-pass membrane protein</topology>
    </subcellularLocation>
</comment>
<dbReference type="PaxDb" id="166486-ERS852572_01117"/>
<sequence length="321" mass="36196">MRKSNEKSAVTATTGGKKNHLAAKIYKYRGFYLMFLPVLIFALIFFYLPMLGIRFAFTDYNGIKEASFVGLKNFQKMFSMPNFWTAFWNTLQISIIKLFLTTAAAVIVSIFLNEIANIHFKKIVQTIIYLPHFMSWVVTASVFTLILAPTAEGLVNTFLINAGVLDSGIYFLGDSKWWRLAYYIINIWKETGWQTVIFMATLAGINTELYEAAAMDGAGRWGKMRYITFPALQNTILTVLILNLAKVMNLFESAFVMQNDAVLGTANVLETYIYYQTFNSGAIPNYGYTTAVGLFKSLVGCVLVLFCNHLSKKVRDGRGIV</sequence>
<evidence type="ECO:0000256" key="3">
    <source>
        <dbReference type="ARBA" id="ARBA00022475"/>
    </source>
</evidence>
<dbReference type="Proteomes" id="UP000284051">
    <property type="component" value="Unassembled WGS sequence"/>
</dbReference>
<evidence type="ECO:0000313" key="16">
    <source>
        <dbReference type="Proteomes" id="UP000284465"/>
    </source>
</evidence>
<feature type="transmembrane region" description="Helical" evidence="7">
    <location>
        <begin position="127"/>
        <end position="148"/>
    </location>
</feature>
<accession>A0A173SPY7</accession>